<sequence>MGSRMGWIGAGGAAWVLSCSAAWAQPASTVVWSGFPVGGLGDQVSRPLIEQLRSRYPGTIVLGSKPGAGGRIAAEFVKRAAPDGATLLQGPSSPIVLYPHTYGARLAYSPQADFVPVAPLASYAISMTVGPGVPDEVRTLADFIAWVKRHPEKANYGIPAAGSAPHFVGATFDRLASLDMKSVAYKGGAPLLTDLLGGQVPVAFNVISEVLPHLKTGRLRSLAVSSPERWPAVPEVPTFAELGYRDIAMVEFLGWYAPARTPPELVRRLNAAVRDALQTPEMTAVFAKNGLMPLIETPEAFAERVREDTARWAPIVKATGFTPED</sequence>
<gene>
    <name evidence="3" type="ORF">GCM10009097_51150</name>
</gene>
<evidence type="ECO:0000313" key="3">
    <source>
        <dbReference type="EMBL" id="GAA0527313.1"/>
    </source>
</evidence>
<dbReference type="InterPro" id="IPR042100">
    <property type="entry name" value="Bug_dom1"/>
</dbReference>
<dbReference type="Proteomes" id="UP001501706">
    <property type="component" value="Unassembled WGS sequence"/>
</dbReference>
<dbReference type="PROSITE" id="PS51257">
    <property type="entry name" value="PROKAR_LIPOPROTEIN"/>
    <property type="match status" value="1"/>
</dbReference>
<organism evidence="3 4">
    <name type="scientific">Pigmentiphaga daeguensis</name>
    <dbReference type="NCBI Taxonomy" id="414049"/>
    <lineage>
        <taxon>Bacteria</taxon>
        <taxon>Pseudomonadati</taxon>
        <taxon>Pseudomonadota</taxon>
        <taxon>Betaproteobacteria</taxon>
        <taxon>Burkholderiales</taxon>
        <taxon>Alcaligenaceae</taxon>
        <taxon>Pigmentiphaga</taxon>
    </lineage>
</organism>
<dbReference type="PANTHER" id="PTHR42928">
    <property type="entry name" value="TRICARBOXYLATE-BINDING PROTEIN"/>
    <property type="match status" value="1"/>
</dbReference>
<dbReference type="PANTHER" id="PTHR42928:SF5">
    <property type="entry name" value="BLR1237 PROTEIN"/>
    <property type="match status" value="1"/>
</dbReference>
<name>A0ABP3MWP8_9BURK</name>
<dbReference type="Pfam" id="PF03401">
    <property type="entry name" value="TctC"/>
    <property type="match status" value="1"/>
</dbReference>
<dbReference type="SUPFAM" id="SSF53850">
    <property type="entry name" value="Periplasmic binding protein-like II"/>
    <property type="match status" value="1"/>
</dbReference>
<dbReference type="EMBL" id="BAAAEN010000028">
    <property type="protein sequence ID" value="GAA0527313.1"/>
    <property type="molecule type" value="Genomic_DNA"/>
</dbReference>
<protein>
    <submittedName>
        <fullName evidence="3">Tripartite tricarboxylate transporter substrate binding protein</fullName>
    </submittedName>
</protein>
<accession>A0ABP3MWP8</accession>
<reference evidence="4" key="1">
    <citation type="journal article" date="2019" name="Int. J. Syst. Evol. Microbiol.">
        <title>The Global Catalogue of Microorganisms (GCM) 10K type strain sequencing project: providing services to taxonomists for standard genome sequencing and annotation.</title>
        <authorList>
            <consortium name="The Broad Institute Genomics Platform"/>
            <consortium name="The Broad Institute Genome Sequencing Center for Infectious Disease"/>
            <person name="Wu L."/>
            <person name="Ma J."/>
        </authorList>
    </citation>
    <scope>NUCLEOTIDE SEQUENCE [LARGE SCALE GENOMIC DNA]</scope>
    <source>
        <strain evidence="4">JCM 14330</strain>
    </source>
</reference>
<feature type="chain" id="PRO_5045548533" evidence="2">
    <location>
        <begin position="25"/>
        <end position="325"/>
    </location>
</feature>
<evidence type="ECO:0000256" key="2">
    <source>
        <dbReference type="SAM" id="SignalP"/>
    </source>
</evidence>
<dbReference type="Gene3D" id="3.40.190.150">
    <property type="entry name" value="Bordetella uptake gene, domain 1"/>
    <property type="match status" value="1"/>
</dbReference>
<comment type="caution">
    <text evidence="3">The sequence shown here is derived from an EMBL/GenBank/DDBJ whole genome shotgun (WGS) entry which is preliminary data.</text>
</comment>
<dbReference type="InterPro" id="IPR005064">
    <property type="entry name" value="BUG"/>
</dbReference>
<keyword evidence="2" id="KW-0732">Signal</keyword>
<evidence type="ECO:0000256" key="1">
    <source>
        <dbReference type="ARBA" id="ARBA00006987"/>
    </source>
</evidence>
<dbReference type="PIRSF" id="PIRSF017082">
    <property type="entry name" value="YflP"/>
    <property type="match status" value="1"/>
</dbReference>
<keyword evidence="4" id="KW-1185">Reference proteome</keyword>
<dbReference type="Gene3D" id="3.40.190.10">
    <property type="entry name" value="Periplasmic binding protein-like II"/>
    <property type="match status" value="1"/>
</dbReference>
<feature type="signal peptide" evidence="2">
    <location>
        <begin position="1"/>
        <end position="24"/>
    </location>
</feature>
<proteinExistence type="inferred from homology"/>
<comment type="similarity">
    <text evidence="1">Belongs to the UPF0065 (bug) family.</text>
</comment>
<evidence type="ECO:0000313" key="4">
    <source>
        <dbReference type="Proteomes" id="UP001501706"/>
    </source>
</evidence>
<dbReference type="RefSeq" id="WP_343928437.1">
    <property type="nucleotide sequence ID" value="NZ_BAAAEN010000028.1"/>
</dbReference>